<evidence type="ECO:0008006" key="3">
    <source>
        <dbReference type="Google" id="ProtNLM"/>
    </source>
</evidence>
<reference evidence="1 2" key="1">
    <citation type="submission" date="2021-06" db="EMBL/GenBank/DDBJ databases">
        <title>Halomicroarcula sp. a new haloarchaeum isolated from saline soil.</title>
        <authorList>
            <person name="Duran-Viseras A."/>
            <person name="Sanchez-Porro C."/>
            <person name="Ventosa A."/>
        </authorList>
    </citation>
    <scope>NUCLEOTIDE SEQUENCE [LARGE SCALE GENOMIC DNA]</scope>
    <source>
        <strain evidence="1 2">F13</strain>
    </source>
</reference>
<dbReference type="EMBL" id="RKLR01000004">
    <property type="protein sequence ID" value="MBX0323945.1"/>
    <property type="molecule type" value="Genomic_DNA"/>
</dbReference>
<evidence type="ECO:0000313" key="2">
    <source>
        <dbReference type="Proteomes" id="UP001430377"/>
    </source>
</evidence>
<dbReference type="RefSeq" id="WP_220618905.1">
    <property type="nucleotide sequence ID" value="NZ_RKLR01000004.1"/>
</dbReference>
<evidence type="ECO:0000313" key="1">
    <source>
        <dbReference type="EMBL" id="MBX0323945.1"/>
    </source>
</evidence>
<organism evidence="1 2">
    <name type="scientific">Haloarcula rubra</name>
    <dbReference type="NCBI Taxonomy" id="2487747"/>
    <lineage>
        <taxon>Archaea</taxon>
        <taxon>Methanobacteriati</taxon>
        <taxon>Methanobacteriota</taxon>
        <taxon>Stenosarchaea group</taxon>
        <taxon>Halobacteria</taxon>
        <taxon>Halobacteriales</taxon>
        <taxon>Haloarculaceae</taxon>
        <taxon>Haloarcula</taxon>
    </lineage>
</organism>
<sequence length="193" mass="19052">MSDTSRLRQFGVTVAVVVSLVAAGPLVASAATDGSIVADPATPDSTAAHTATVTVDGDAVGSSLNSLAVSYGESGTDISNVGQGDVRVVGIDRGDDADGASVDESVADDVSSVGASDDGSTLTVGFGGNYQLQQGDEVVLVFEDTQNPASAGDYPVELTVNAQSAGTTTDASLAVAESAGDDSDDDCVEQTDA</sequence>
<comment type="caution">
    <text evidence="1">The sequence shown here is derived from an EMBL/GenBank/DDBJ whole genome shotgun (WGS) entry which is preliminary data.</text>
</comment>
<gene>
    <name evidence="1" type="ORF">EGH21_12980</name>
</gene>
<proteinExistence type="predicted"/>
<protein>
    <recommendedName>
        <fullName evidence="3">DUF1102 domain-containing protein</fullName>
    </recommendedName>
</protein>
<dbReference type="AlphaFoldDB" id="A0AAW4PTS0"/>
<accession>A0AAW4PTS0</accession>
<keyword evidence="2" id="KW-1185">Reference proteome</keyword>
<dbReference type="Proteomes" id="UP001430377">
    <property type="component" value="Unassembled WGS sequence"/>
</dbReference>
<name>A0AAW4PTS0_9EURY</name>